<evidence type="ECO:0000313" key="2">
    <source>
        <dbReference type="Proteomes" id="UP000000763"/>
    </source>
</evidence>
<protein>
    <submittedName>
        <fullName evidence="1">Uncharacterized protein</fullName>
    </submittedName>
</protein>
<gene>
    <name evidence="1" type="primary">OSJNBa0063H02.32</name>
</gene>
<dbReference type="AlphaFoldDB" id="Q5VN42"/>
<sequence>MHWNPAGSEATITVITCDGNLDDDDTRAHDTITKPKTQIRFRLEEQDGLVITLRKLVGLEATIIVITSDGNLDSNDDHNETASTRQ</sequence>
<proteinExistence type="predicted"/>
<accession>Q5VN42</accession>
<evidence type="ECO:0000313" key="1">
    <source>
        <dbReference type="EMBL" id="BAD69133.1"/>
    </source>
</evidence>
<reference evidence="2" key="2">
    <citation type="journal article" date="2008" name="Nucleic Acids Res.">
        <title>The rice annotation project database (RAP-DB): 2008 update.</title>
        <authorList>
            <consortium name="The rice annotation project (RAP)"/>
        </authorList>
    </citation>
    <scope>GENOME REANNOTATION</scope>
    <source>
        <strain evidence="2">cv. Nipponbare</strain>
    </source>
</reference>
<dbReference type="Proteomes" id="UP000000763">
    <property type="component" value="Chromosome 6"/>
</dbReference>
<reference evidence="2" key="1">
    <citation type="journal article" date="2005" name="Nature">
        <title>The map-based sequence of the rice genome.</title>
        <authorList>
            <consortium name="International rice genome sequencing project (IRGSP)"/>
            <person name="Matsumoto T."/>
            <person name="Wu J."/>
            <person name="Kanamori H."/>
            <person name="Katayose Y."/>
            <person name="Fujisawa M."/>
            <person name="Namiki N."/>
            <person name="Mizuno H."/>
            <person name="Yamamoto K."/>
            <person name="Antonio B.A."/>
            <person name="Baba T."/>
            <person name="Sakata K."/>
            <person name="Nagamura Y."/>
            <person name="Aoki H."/>
            <person name="Arikawa K."/>
            <person name="Arita K."/>
            <person name="Bito T."/>
            <person name="Chiden Y."/>
            <person name="Fujitsuka N."/>
            <person name="Fukunaka R."/>
            <person name="Hamada M."/>
            <person name="Harada C."/>
            <person name="Hayashi A."/>
            <person name="Hijishita S."/>
            <person name="Honda M."/>
            <person name="Hosokawa S."/>
            <person name="Ichikawa Y."/>
            <person name="Idonuma A."/>
            <person name="Iijima M."/>
            <person name="Ikeda M."/>
            <person name="Ikeno M."/>
            <person name="Ito K."/>
            <person name="Ito S."/>
            <person name="Ito T."/>
            <person name="Ito Y."/>
            <person name="Ito Y."/>
            <person name="Iwabuchi A."/>
            <person name="Kamiya K."/>
            <person name="Karasawa W."/>
            <person name="Kurita K."/>
            <person name="Katagiri S."/>
            <person name="Kikuta A."/>
            <person name="Kobayashi H."/>
            <person name="Kobayashi N."/>
            <person name="Machita K."/>
            <person name="Maehara T."/>
            <person name="Masukawa M."/>
            <person name="Mizubayashi T."/>
            <person name="Mukai Y."/>
            <person name="Nagasaki H."/>
            <person name="Nagata Y."/>
            <person name="Naito S."/>
            <person name="Nakashima M."/>
            <person name="Nakama Y."/>
            <person name="Nakamichi Y."/>
            <person name="Nakamura M."/>
            <person name="Meguro A."/>
            <person name="Negishi M."/>
            <person name="Ohta I."/>
            <person name="Ohta T."/>
            <person name="Okamoto M."/>
            <person name="Ono N."/>
            <person name="Saji S."/>
            <person name="Sakaguchi M."/>
            <person name="Sakai K."/>
            <person name="Shibata M."/>
            <person name="Shimokawa T."/>
            <person name="Song J."/>
            <person name="Takazaki Y."/>
            <person name="Terasawa K."/>
            <person name="Tsugane M."/>
            <person name="Tsuji K."/>
            <person name="Ueda S."/>
            <person name="Waki K."/>
            <person name="Yamagata H."/>
            <person name="Yamamoto M."/>
            <person name="Yamamoto S."/>
            <person name="Yamane H."/>
            <person name="Yoshiki S."/>
            <person name="Yoshihara R."/>
            <person name="Yukawa K."/>
            <person name="Zhong H."/>
            <person name="Yano M."/>
            <person name="Yuan Q."/>
            <person name="Ouyang S."/>
            <person name="Liu J."/>
            <person name="Jones K.M."/>
            <person name="Gansberger K."/>
            <person name="Moffat K."/>
            <person name="Hill J."/>
            <person name="Bera J."/>
            <person name="Fadrosh D."/>
            <person name="Jin S."/>
            <person name="Johri S."/>
            <person name="Kim M."/>
            <person name="Overton L."/>
            <person name="Reardon M."/>
            <person name="Tsitrin T."/>
            <person name="Vuong H."/>
            <person name="Weaver B."/>
            <person name="Ciecko A."/>
            <person name="Tallon L."/>
            <person name="Jackson J."/>
            <person name="Pai G."/>
            <person name="Aken S.V."/>
            <person name="Utterback T."/>
            <person name="Reidmuller S."/>
            <person name="Feldblyum T."/>
            <person name="Hsiao J."/>
            <person name="Zismann V."/>
            <person name="Iobst S."/>
            <person name="de Vazeille A.R."/>
            <person name="Buell C.R."/>
            <person name="Ying K."/>
            <person name="Li Y."/>
            <person name="Lu T."/>
            <person name="Huang Y."/>
            <person name="Zhao Q."/>
            <person name="Feng Q."/>
            <person name="Zhang L."/>
            <person name="Zhu J."/>
            <person name="Weng Q."/>
            <person name="Mu J."/>
            <person name="Lu Y."/>
            <person name="Fan D."/>
            <person name="Liu Y."/>
            <person name="Guan J."/>
            <person name="Zhang Y."/>
            <person name="Yu S."/>
            <person name="Liu X."/>
            <person name="Zhang Y."/>
            <person name="Hong G."/>
            <person name="Han B."/>
            <person name="Choisne N."/>
            <person name="Demange N."/>
            <person name="Orjeda G."/>
            <person name="Samain S."/>
            <person name="Cattolico L."/>
            <person name="Pelletier E."/>
            <person name="Couloux A."/>
            <person name="Segurens B."/>
            <person name="Wincker P."/>
            <person name="D'Hont A."/>
            <person name="Scarpelli C."/>
            <person name="Weissenbach J."/>
            <person name="Salanoubat M."/>
            <person name="Quetier F."/>
            <person name="Yu Y."/>
            <person name="Kim H.R."/>
            <person name="Rambo T."/>
            <person name="Currie J."/>
            <person name="Collura K."/>
            <person name="Luo M."/>
            <person name="Yang T."/>
            <person name="Ammiraju J.S.S."/>
            <person name="Engler F."/>
            <person name="Soderlund C."/>
            <person name="Wing R.A."/>
            <person name="Palmer L.E."/>
            <person name="de la Bastide M."/>
            <person name="Spiegel L."/>
            <person name="Nascimento L."/>
            <person name="Zutavern T."/>
            <person name="O'Shaughnessy A."/>
            <person name="Dike S."/>
            <person name="Dedhia N."/>
            <person name="Preston R."/>
            <person name="Balija V."/>
            <person name="McCombie W.R."/>
            <person name="Chow T."/>
            <person name="Chen H."/>
            <person name="Chung M."/>
            <person name="Chen C."/>
            <person name="Shaw J."/>
            <person name="Wu H."/>
            <person name="Hsiao K."/>
            <person name="Chao Y."/>
            <person name="Chu M."/>
            <person name="Cheng C."/>
            <person name="Hour A."/>
            <person name="Lee P."/>
            <person name="Lin S."/>
            <person name="Lin Y."/>
            <person name="Liou J."/>
            <person name="Liu S."/>
            <person name="Hsing Y."/>
            <person name="Raghuvanshi S."/>
            <person name="Mohanty A."/>
            <person name="Bharti A.K."/>
            <person name="Gaur A."/>
            <person name="Gupta V."/>
            <person name="Kumar D."/>
            <person name="Ravi V."/>
            <person name="Vij S."/>
            <person name="Kapur A."/>
            <person name="Khurana P."/>
            <person name="Khurana P."/>
            <person name="Khurana J.P."/>
            <person name="Tyagi A.K."/>
            <person name="Gaikwad K."/>
            <person name="Singh A."/>
            <person name="Dalal V."/>
            <person name="Srivastava S."/>
            <person name="Dixit A."/>
            <person name="Pal A.K."/>
            <person name="Ghazi I.A."/>
            <person name="Yadav M."/>
            <person name="Pandit A."/>
            <person name="Bhargava A."/>
            <person name="Sureshbabu K."/>
            <person name="Batra K."/>
            <person name="Sharma T.R."/>
            <person name="Mohapatra T."/>
            <person name="Singh N.K."/>
            <person name="Messing J."/>
            <person name="Nelson A.B."/>
            <person name="Fuks G."/>
            <person name="Kavchok S."/>
            <person name="Keizer G."/>
            <person name="Linton E."/>
            <person name="Llaca V."/>
            <person name="Song R."/>
            <person name="Tanyolac B."/>
            <person name="Young S."/>
            <person name="Ho-Il K."/>
            <person name="Hahn J.H."/>
            <person name="Sangsakoo G."/>
            <person name="Vanavichit A."/>
            <person name="de Mattos Luiz.A.T."/>
            <person name="Zimmer P.D."/>
            <person name="Malone G."/>
            <person name="Dellagostin O."/>
            <person name="de Oliveira A.C."/>
            <person name="Bevan M."/>
            <person name="Bancroft I."/>
            <person name="Minx P."/>
            <person name="Cordum H."/>
            <person name="Wilson R."/>
            <person name="Cheng Z."/>
            <person name="Jin W."/>
            <person name="Jiang J."/>
            <person name="Leong S.A."/>
            <person name="Iwama H."/>
            <person name="Gojobori T."/>
            <person name="Itoh T."/>
            <person name="Niimura Y."/>
            <person name="Fujii Y."/>
            <person name="Habara T."/>
            <person name="Sakai H."/>
            <person name="Sato Y."/>
            <person name="Wilson G."/>
            <person name="Kumar K."/>
            <person name="McCouch S."/>
            <person name="Juretic N."/>
            <person name="Hoen D."/>
            <person name="Wright S."/>
            <person name="Bruskiewich R."/>
            <person name="Bureau T."/>
            <person name="Miyao A."/>
            <person name="Hirochika H."/>
            <person name="Nishikawa T."/>
            <person name="Kadowaki K."/>
            <person name="Sugiura M."/>
            <person name="Burr B."/>
            <person name="Sasaki T."/>
        </authorList>
    </citation>
    <scope>NUCLEOTIDE SEQUENCE [LARGE SCALE GENOMIC DNA]</scope>
    <source>
        <strain evidence="2">cv. Nipponbare</strain>
    </source>
</reference>
<dbReference type="EMBL" id="AP005695">
    <property type="protein sequence ID" value="BAD69133.1"/>
    <property type="molecule type" value="Genomic_DNA"/>
</dbReference>
<name>Q5VN42_ORYSJ</name>
<organism evidence="1 2">
    <name type="scientific">Oryza sativa subsp. japonica</name>
    <name type="common">Rice</name>
    <dbReference type="NCBI Taxonomy" id="39947"/>
    <lineage>
        <taxon>Eukaryota</taxon>
        <taxon>Viridiplantae</taxon>
        <taxon>Streptophyta</taxon>
        <taxon>Embryophyta</taxon>
        <taxon>Tracheophyta</taxon>
        <taxon>Spermatophyta</taxon>
        <taxon>Magnoliopsida</taxon>
        <taxon>Liliopsida</taxon>
        <taxon>Poales</taxon>
        <taxon>Poaceae</taxon>
        <taxon>BOP clade</taxon>
        <taxon>Oryzoideae</taxon>
        <taxon>Oryzeae</taxon>
        <taxon>Oryzinae</taxon>
        <taxon>Oryza</taxon>
        <taxon>Oryza sativa</taxon>
    </lineage>
</organism>